<sequence>MAACLNNSALNRSLAKEKNDKKLMKAAKRFKEQLEDLGCPFTEGVEDWWIIELIFKPGEARIRLLQWLLVRFDEKLNNVLEPEHAATDVKMDSRLQRILFVASSLGLCHPDDADLIRGTTTNAKQLCFMGQLLDLLTILDAAGDPRTKSMQSPGVVSDGMPRAEQCLRDCWLMDSLASQCMPALFDARCKLLPLDLVKQVERRTRDSKETFGVPDTQRLAEMVSQCQRDLDKQTDLLQELHQKVDNCAEDEQKAVMLKSKLRLVLSELSQLITSFSYCFENELVAWCNKPSPVLNDLGPAFKKVHILLQQFTKACVRPFLKLLTEGLSTIRQSHDKLCTQLMTDIHTMTADNQLERATSSGLSTVEGFQKCISIVQESIKVAERKKRAIQLTIANSPMNKSSTGVATSK</sequence>
<reference evidence="2" key="1">
    <citation type="journal article" date="2023" name="Mol. Biol. Evol.">
        <title>Third-Generation Sequencing Reveals the Adaptive Role of the Epigenome in Three Deep-Sea Polychaetes.</title>
        <authorList>
            <person name="Perez M."/>
            <person name="Aroh O."/>
            <person name="Sun Y."/>
            <person name="Lan Y."/>
            <person name="Juniper S.K."/>
            <person name="Young C.R."/>
            <person name="Angers B."/>
            <person name="Qian P.Y."/>
        </authorList>
    </citation>
    <scope>NUCLEOTIDE SEQUENCE</scope>
    <source>
        <strain evidence="2">R07B-5</strain>
    </source>
</reference>
<dbReference type="GO" id="GO:0051225">
    <property type="term" value="P:spindle assembly"/>
    <property type="evidence" value="ECO:0007669"/>
    <property type="project" value="TreeGrafter"/>
</dbReference>
<dbReference type="EMBL" id="JAODUO010000001">
    <property type="protein sequence ID" value="KAK2194237.1"/>
    <property type="molecule type" value="Genomic_DNA"/>
</dbReference>
<name>A0AAD9PGR7_RIDPI</name>
<protein>
    <recommendedName>
        <fullName evidence="4">HAUS augmin-like complex subunit 7</fullName>
    </recommendedName>
</protein>
<comment type="caution">
    <text evidence="2">The sequence shown here is derived from an EMBL/GenBank/DDBJ whole genome shotgun (WGS) entry which is preliminary data.</text>
</comment>
<dbReference type="GO" id="GO:0031023">
    <property type="term" value="P:microtubule organizing center organization"/>
    <property type="evidence" value="ECO:0007669"/>
    <property type="project" value="TreeGrafter"/>
</dbReference>
<evidence type="ECO:0008006" key="4">
    <source>
        <dbReference type="Google" id="ProtNLM"/>
    </source>
</evidence>
<keyword evidence="3" id="KW-1185">Reference proteome</keyword>
<feature type="coiled-coil region" evidence="1">
    <location>
        <begin position="223"/>
        <end position="250"/>
    </location>
</feature>
<organism evidence="2 3">
    <name type="scientific">Ridgeia piscesae</name>
    <name type="common">Tubeworm</name>
    <dbReference type="NCBI Taxonomy" id="27915"/>
    <lineage>
        <taxon>Eukaryota</taxon>
        <taxon>Metazoa</taxon>
        <taxon>Spiralia</taxon>
        <taxon>Lophotrochozoa</taxon>
        <taxon>Annelida</taxon>
        <taxon>Polychaeta</taxon>
        <taxon>Sedentaria</taxon>
        <taxon>Canalipalpata</taxon>
        <taxon>Sabellida</taxon>
        <taxon>Siboglinidae</taxon>
        <taxon>Ridgeia</taxon>
    </lineage>
</organism>
<dbReference type="PANTHER" id="PTHR14352:SF2">
    <property type="entry name" value="HAUS AUGMIN-LIKE COMPLEX SUBUNIT 7"/>
    <property type="match status" value="1"/>
</dbReference>
<evidence type="ECO:0000313" key="2">
    <source>
        <dbReference type="EMBL" id="KAK2194237.1"/>
    </source>
</evidence>
<evidence type="ECO:0000313" key="3">
    <source>
        <dbReference type="Proteomes" id="UP001209878"/>
    </source>
</evidence>
<keyword evidence="1" id="KW-0175">Coiled coil</keyword>
<dbReference type="InterPro" id="IPR010604">
    <property type="entry name" value="Plant_AUG7"/>
</dbReference>
<dbReference type="AlphaFoldDB" id="A0AAD9PGR7"/>
<accession>A0AAD9PGR7</accession>
<evidence type="ECO:0000256" key="1">
    <source>
        <dbReference type="SAM" id="Coils"/>
    </source>
</evidence>
<dbReference type="Pfam" id="PF06694">
    <property type="entry name" value="Plant_NMP1"/>
    <property type="match status" value="1"/>
</dbReference>
<dbReference type="InterPro" id="IPR029711">
    <property type="entry name" value="Haus7-like"/>
</dbReference>
<dbReference type="GO" id="GO:0070652">
    <property type="term" value="C:HAUS complex"/>
    <property type="evidence" value="ECO:0007669"/>
    <property type="project" value="TreeGrafter"/>
</dbReference>
<proteinExistence type="predicted"/>
<dbReference type="GO" id="GO:0051011">
    <property type="term" value="F:microtubule minus-end binding"/>
    <property type="evidence" value="ECO:0007669"/>
    <property type="project" value="InterPro"/>
</dbReference>
<dbReference type="PANTHER" id="PTHR14352">
    <property type="entry name" value="HAUS AUGMIN-LIKE COMPLEX SUBUNIT 7"/>
    <property type="match status" value="1"/>
</dbReference>
<dbReference type="Proteomes" id="UP001209878">
    <property type="component" value="Unassembled WGS sequence"/>
</dbReference>
<gene>
    <name evidence="2" type="ORF">NP493_1g04033</name>
</gene>